<evidence type="ECO:0000313" key="3">
    <source>
        <dbReference type="Proteomes" id="UP000003022"/>
    </source>
</evidence>
<proteinExistence type="predicted"/>
<feature type="region of interest" description="Disordered" evidence="1">
    <location>
        <begin position="1"/>
        <end position="27"/>
    </location>
</feature>
<evidence type="ECO:0000256" key="1">
    <source>
        <dbReference type="SAM" id="MobiDB-lite"/>
    </source>
</evidence>
<sequence length="134" mass="14155">MSKGTPAAYSDAMTGTPFSPRMSQAETSALVTDAADRLVHTLADRVLRPQPGPEDEAGADRARALARLHVLANLEQAVHHLQYGAARAAAAAGAGYPQIGDASNMSRQGARRRWPGLVTNAMPHSPTRTITRSS</sequence>
<protein>
    <submittedName>
        <fullName evidence="2">Putative two-component system response regulator</fullName>
    </submittedName>
</protein>
<comment type="caution">
    <text evidence="2">The sequence shown here is derived from an EMBL/GenBank/DDBJ whole genome shotgun (WGS) entry which is preliminary data.</text>
</comment>
<name>F3N9V0_9ACTN</name>
<dbReference type="eggNOG" id="COG2197">
    <property type="taxonomic scope" value="Bacteria"/>
</dbReference>
<dbReference type="STRING" id="996637.SGM_0134"/>
<dbReference type="EMBL" id="AEYX01000001">
    <property type="protein sequence ID" value="EGG49794.1"/>
    <property type="molecule type" value="Genomic_DNA"/>
</dbReference>
<dbReference type="Proteomes" id="UP000003022">
    <property type="component" value="Unassembled WGS sequence"/>
</dbReference>
<evidence type="ECO:0000313" key="2">
    <source>
        <dbReference type="EMBL" id="EGG49794.1"/>
    </source>
</evidence>
<dbReference type="AlphaFoldDB" id="F3N9V0"/>
<keyword evidence="3" id="KW-1185">Reference proteome</keyword>
<feature type="region of interest" description="Disordered" evidence="1">
    <location>
        <begin position="101"/>
        <end position="134"/>
    </location>
</feature>
<reference evidence="2 3" key="1">
    <citation type="journal article" date="2011" name="J. Bacteriol.">
        <title>Draft genome sequence of the marine bacterium Streptomyces griseoaurantiacus M045, which produces novel manumycin-type antibiotics with a pABA core component.</title>
        <authorList>
            <person name="Li F."/>
            <person name="Jiang P."/>
            <person name="Zheng H."/>
            <person name="Wang S."/>
            <person name="Zhao G."/>
            <person name="Qin S."/>
            <person name="Liu Z."/>
        </authorList>
    </citation>
    <scope>NUCLEOTIDE SEQUENCE [LARGE SCALE GENOMIC DNA]</scope>
    <source>
        <strain evidence="2 3">M045</strain>
    </source>
</reference>
<gene>
    <name evidence="2" type="ORF">SGM_0134</name>
</gene>
<accession>F3N9V0</accession>
<organism evidence="2 3">
    <name type="scientific">Streptomyces griseoaurantiacus M045</name>
    <dbReference type="NCBI Taxonomy" id="996637"/>
    <lineage>
        <taxon>Bacteria</taxon>
        <taxon>Bacillati</taxon>
        <taxon>Actinomycetota</taxon>
        <taxon>Actinomycetes</taxon>
        <taxon>Kitasatosporales</taxon>
        <taxon>Streptomycetaceae</taxon>
        <taxon>Streptomyces</taxon>
        <taxon>Streptomyces aurantiacus group</taxon>
    </lineage>
</organism>